<dbReference type="Proteomes" id="UP000299102">
    <property type="component" value="Unassembled WGS sequence"/>
</dbReference>
<dbReference type="EMBL" id="BGZK01000636">
    <property type="protein sequence ID" value="GBP53896.1"/>
    <property type="molecule type" value="Genomic_DNA"/>
</dbReference>
<name>A0A4C1WQX0_EUMVA</name>
<proteinExistence type="predicted"/>
<dbReference type="AlphaFoldDB" id="A0A4C1WQX0"/>
<gene>
    <name evidence="1" type="ORF">EVAR_96574_1</name>
</gene>
<evidence type="ECO:0000313" key="1">
    <source>
        <dbReference type="EMBL" id="GBP53896.1"/>
    </source>
</evidence>
<protein>
    <submittedName>
        <fullName evidence="1">Uncharacterized protein</fullName>
    </submittedName>
</protein>
<organism evidence="1 2">
    <name type="scientific">Eumeta variegata</name>
    <name type="common">Bagworm moth</name>
    <name type="synonym">Eumeta japonica</name>
    <dbReference type="NCBI Taxonomy" id="151549"/>
    <lineage>
        <taxon>Eukaryota</taxon>
        <taxon>Metazoa</taxon>
        <taxon>Ecdysozoa</taxon>
        <taxon>Arthropoda</taxon>
        <taxon>Hexapoda</taxon>
        <taxon>Insecta</taxon>
        <taxon>Pterygota</taxon>
        <taxon>Neoptera</taxon>
        <taxon>Endopterygota</taxon>
        <taxon>Lepidoptera</taxon>
        <taxon>Glossata</taxon>
        <taxon>Ditrysia</taxon>
        <taxon>Tineoidea</taxon>
        <taxon>Psychidae</taxon>
        <taxon>Oiketicinae</taxon>
        <taxon>Eumeta</taxon>
    </lineage>
</organism>
<reference evidence="1 2" key="1">
    <citation type="journal article" date="2019" name="Commun. Biol.">
        <title>The bagworm genome reveals a unique fibroin gene that provides high tensile strength.</title>
        <authorList>
            <person name="Kono N."/>
            <person name="Nakamura H."/>
            <person name="Ohtoshi R."/>
            <person name="Tomita M."/>
            <person name="Numata K."/>
            <person name="Arakawa K."/>
        </authorList>
    </citation>
    <scope>NUCLEOTIDE SEQUENCE [LARGE SCALE GENOMIC DNA]</scope>
</reference>
<comment type="caution">
    <text evidence="1">The sequence shown here is derived from an EMBL/GenBank/DDBJ whole genome shotgun (WGS) entry which is preliminary data.</text>
</comment>
<accession>A0A4C1WQX0</accession>
<sequence length="75" mass="8620">MNRRRPVYSMWCISCERRGERPPDGRRHHRRPASVLVSQSLSPRRRVCACASTLEVSDDPHVRRSRTGYALAATT</sequence>
<keyword evidence="2" id="KW-1185">Reference proteome</keyword>
<evidence type="ECO:0000313" key="2">
    <source>
        <dbReference type="Proteomes" id="UP000299102"/>
    </source>
</evidence>